<comment type="caution">
    <text evidence="2">The sequence shown here is derived from an EMBL/GenBank/DDBJ whole genome shotgun (WGS) entry which is preliminary data.</text>
</comment>
<evidence type="ECO:0000313" key="2">
    <source>
        <dbReference type="EMBL" id="MFD1512247.1"/>
    </source>
</evidence>
<evidence type="ECO:0000256" key="1">
    <source>
        <dbReference type="SAM" id="MobiDB-lite"/>
    </source>
</evidence>
<dbReference type="Pfam" id="PF13646">
    <property type="entry name" value="HEAT_2"/>
    <property type="match status" value="1"/>
</dbReference>
<dbReference type="PANTHER" id="PTHR12697">
    <property type="entry name" value="PBS LYASE HEAT-LIKE PROTEIN"/>
    <property type="match status" value="1"/>
</dbReference>
<sequence>MSDGDDDTEETPDSADEDASEPVASPEELDEQLDAVEEDLDAAETESDLDAVENDLDDVEAKVETLPEADDDAEEDPKGDLEDRISAVRDGIEDQRGPYGEDVAEELETAAGTIRDTRWTDTGEGAVREAVDVRLNDLDETLDASVATASGDDLDAHADAVESAAETVRGADLDADDDAETIATLLETAEGLQSDLDDAEEWDDLTVVEQLDYQGFYDVLTGKNRKDFPPELSVVRIAERERDPEPILLALDTFDSEFMQENCMMALKRLAPPEAYEEMNERAQRRKVLPIEVLGKIGDARALDTLLEFIEGDANPPLQRVVLRAVGSIGDEEATQTVADRLVAEDPEIRSNAARALGQIGDTRAIDPLSDLLDEDDDDSVRTSAAWALNQIGTEEALKAASEHSDDRSYIVQTEAEKARDALDDDGERAEPAA</sequence>
<dbReference type="SMART" id="SM00567">
    <property type="entry name" value="EZ_HEAT"/>
    <property type="match status" value="4"/>
</dbReference>
<reference evidence="2 3" key="1">
    <citation type="journal article" date="2019" name="Int. J. Syst. Evol. Microbiol.">
        <title>The Global Catalogue of Microorganisms (GCM) 10K type strain sequencing project: providing services to taxonomists for standard genome sequencing and annotation.</title>
        <authorList>
            <consortium name="The Broad Institute Genomics Platform"/>
            <consortium name="The Broad Institute Genome Sequencing Center for Infectious Disease"/>
            <person name="Wu L."/>
            <person name="Ma J."/>
        </authorList>
    </citation>
    <scope>NUCLEOTIDE SEQUENCE [LARGE SCALE GENOMIC DNA]</scope>
    <source>
        <strain evidence="2 3">CGMCC 1.12563</strain>
    </source>
</reference>
<name>A0ABD6ARZ8_9EURY</name>
<organism evidence="2 3">
    <name type="scientific">Halomarina rubra</name>
    <dbReference type="NCBI Taxonomy" id="2071873"/>
    <lineage>
        <taxon>Archaea</taxon>
        <taxon>Methanobacteriati</taxon>
        <taxon>Methanobacteriota</taxon>
        <taxon>Stenosarchaea group</taxon>
        <taxon>Halobacteria</taxon>
        <taxon>Halobacteriales</taxon>
        <taxon>Natronomonadaceae</taxon>
        <taxon>Halomarina</taxon>
    </lineage>
</organism>
<dbReference type="RefSeq" id="WP_250872233.1">
    <property type="nucleotide sequence ID" value="NZ_JALXFV010000002.1"/>
</dbReference>
<dbReference type="Proteomes" id="UP001597187">
    <property type="component" value="Unassembled WGS sequence"/>
</dbReference>
<dbReference type="InterPro" id="IPR016024">
    <property type="entry name" value="ARM-type_fold"/>
</dbReference>
<dbReference type="Gene3D" id="1.25.10.10">
    <property type="entry name" value="Leucine-rich Repeat Variant"/>
    <property type="match status" value="1"/>
</dbReference>
<proteinExistence type="predicted"/>
<feature type="compositionally biased region" description="Basic and acidic residues" evidence="1">
    <location>
        <begin position="76"/>
        <end position="96"/>
    </location>
</feature>
<evidence type="ECO:0000313" key="3">
    <source>
        <dbReference type="Proteomes" id="UP001597187"/>
    </source>
</evidence>
<accession>A0ABD6ARZ8</accession>
<dbReference type="EMBL" id="JBHUDC010000002">
    <property type="protein sequence ID" value="MFD1512247.1"/>
    <property type="molecule type" value="Genomic_DNA"/>
</dbReference>
<dbReference type="PANTHER" id="PTHR12697:SF5">
    <property type="entry name" value="DEOXYHYPUSINE HYDROXYLASE"/>
    <property type="match status" value="1"/>
</dbReference>
<feature type="compositionally biased region" description="Acidic residues" evidence="1">
    <location>
        <begin position="27"/>
        <end position="58"/>
    </location>
</feature>
<keyword evidence="3" id="KW-1185">Reference proteome</keyword>
<protein>
    <submittedName>
        <fullName evidence="2">HEAT repeat domain-containing protein</fullName>
    </submittedName>
</protein>
<gene>
    <name evidence="2" type="ORF">ACFSBT_03005</name>
</gene>
<dbReference type="InterPro" id="IPR004155">
    <property type="entry name" value="PBS_lyase_HEAT"/>
</dbReference>
<feature type="region of interest" description="Disordered" evidence="1">
    <location>
        <begin position="1"/>
        <end position="101"/>
    </location>
</feature>
<dbReference type="AlphaFoldDB" id="A0ABD6ARZ8"/>
<feature type="compositionally biased region" description="Basic and acidic residues" evidence="1">
    <location>
        <begin position="398"/>
        <end position="422"/>
    </location>
</feature>
<dbReference type="InterPro" id="IPR011989">
    <property type="entry name" value="ARM-like"/>
</dbReference>
<feature type="compositionally biased region" description="Acidic residues" evidence="1">
    <location>
        <begin position="1"/>
        <end position="20"/>
    </location>
</feature>
<feature type="region of interest" description="Disordered" evidence="1">
    <location>
        <begin position="398"/>
        <end position="434"/>
    </location>
</feature>
<dbReference type="SUPFAM" id="SSF48371">
    <property type="entry name" value="ARM repeat"/>
    <property type="match status" value="1"/>
</dbReference>